<keyword evidence="3" id="KW-1185">Reference proteome</keyword>
<dbReference type="KEGG" id="mana:MAMMFC1_01608"/>
<reference evidence="2 3" key="1">
    <citation type="journal article" date="2018" name="Int. J. Syst. Evol. Microbiol.">
        <title>Methylomusa anaerophila gen. nov., sp. nov., an anaerobic methanol-utilizing bacterium isolated from a microbial fuel cell.</title>
        <authorList>
            <person name="Amano N."/>
            <person name="Yamamuro A."/>
            <person name="Miyahara M."/>
            <person name="Kouzuma A."/>
            <person name="Abe T."/>
            <person name="Watanabe K."/>
        </authorList>
    </citation>
    <scope>NUCLEOTIDE SEQUENCE [LARGE SCALE GENOMIC DNA]</scope>
    <source>
        <strain evidence="2 3">MMFC1</strain>
    </source>
</reference>
<feature type="signal peptide" evidence="1">
    <location>
        <begin position="1"/>
        <end position="24"/>
    </location>
</feature>
<gene>
    <name evidence="2" type="ORF">MAMMFC1_01608</name>
</gene>
<evidence type="ECO:0000313" key="2">
    <source>
        <dbReference type="EMBL" id="BBB90941.1"/>
    </source>
</evidence>
<evidence type="ECO:0000256" key="1">
    <source>
        <dbReference type="SAM" id="SignalP"/>
    </source>
</evidence>
<accession>A0A348AIP3</accession>
<protein>
    <submittedName>
        <fullName evidence="2">Uncharacterized protein</fullName>
    </submittedName>
</protein>
<keyword evidence="1" id="KW-0732">Signal</keyword>
<proteinExistence type="predicted"/>
<dbReference type="EMBL" id="AP018449">
    <property type="protein sequence ID" value="BBB90941.1"/>
    <property type="molecule type" value="Genomic_DNA"/>
</dbReference>
<evidence type="ECO:0000313" key="3">
    <source>
        <dbReference type="Proteomes" id="UP000276437"/>
    </source>
</evidence>
<dbReference type="PROSITE" id="PS51257">
    <property type="entry name" value="PROKAR_LIPOPROTEIN"/>
    <property type="match status" value="1"/>
</dbReference>
<dbReference type="RefSeq" id="WP_126307975.1">
    <property type="nucleotide sequence ID" value="NZ_AP018449.1"/>
</dbReference>
<sequence length="334" mass="37476">MTRLFKCLFIVGIMLGCAVSPGLAASNWITMHEKPTVVYQIDTETVQISGDDSDKQLEVWMKNLDKDGSGSYMVAHYLVKENGLKYILKERTGYSANGVITSTFQNKSTNWTVTTPDSPIGTIATRIFAEYHKNQESFNIKTLSINPEGAETLPALDQETMAISEGSGITVDQNEVKKALDDEQIKMDNKSIGIKNFYVRDRRGPALFSGITHYVTADFCLSIDAKSKRTETLKFSTEDTRAGFHKQDGVLTIQIDGKDWVLSSPLSSNAYGRTSANYMFTFKLSNSLIQALAVTKNTVILKWKHDYNNSWEDRERIIPDKTLRAIQLMYIGCK</sequence>
<feature type="chain" id="PRO_5017062969" evidence="1">
    <location>
        <begin position="25"/>
        <end position="334"/>
    </location>
</feature>
<name>A0A348AIP3_9FIRM</name>
<dbReference type="AlphaFoldDB" id="A0A348AIP3"/>
<dbReference type="Proteomes" id="UP000276437">
    <property type="component" value="Chromosome"/>
</dbReference>
<organism evidence="2 3">
    <name type="scientific">Methylomusa anaerophila</name>
    <dbReference type="NCBI Taxonomy" id="1930071"/>
    <lineage>
        <taxon>Bacteria</taxon>
        <taxon>Bacillati</taxon>
        <taxon>Bacillota</taxon>
        <taxon>Negativicutes</taxon>
        <taxon>Selenomonadales</taxon>
        <taxon>Sporomusaceae</taxon>
        <taxon>Methylomusa</taxon>
    </lineage>
</organism>